<accession>A0A7M7MYG3</accession>
<organism evidence="2 3">
    <name type="scientific">Strongylocentrotus purpuratus</name>
    <name type="common">Purple sea urchin</name>
    <dbReference type="NCBI Taxonomy" id="7668"/>
    <lineage>
        <taxon>Eukaryota</taxon>
        <taxon>Metazoa</taxon>
        <taxon>Echinodermata</taxon>
        <taxon>Eleutherozoa</taxon>
        <taxon>Echinozoa</taxon>
        <taxon>Echinoidea</taxon>
        <taxon>Euechinoidea</taxon>
        <taxon>Echinacea</taxon>
        <taxon>Camarodonta</taxon>
        <taxon>Echinidea</taxon>
        <taxon>Strongylocentrotidae</taxon>
        <taxon>Strongylocentrotus</taxon>
    </lineage>
</organism>
<proteinExistence type="predicted"/>
<dbReference type="OMA" id="WSADIIP"/>
<dbReference type="RefSeq" id="XP_030828456.1">
    <property type="nucleotide sequence ID" value="XM_030972596.1"/>
</dbReference>
<dbReference type="InParanoid" id="A0A7M7MYG3"/>
<dbReference type="OrthoDB" id="9935043at2759"/>
<dbReference type="PANTHER" id="PTHR34221:SF4">
    <property type="entry name" value="CHROMOSOME LG9 OPEN READING FRAME, HUMAN C17ORF98"/>
    <property type="match status" value="1"/>
</dbReference>
<reference evidence="2" key="2">
    <citation type="submission" date="2021-01" db="UniProtKB">
        <authorList>
            <consortium name="EnsemblMetazoa"/>
        </authorList>
    </citation>
    <scope>IDENTIFICATION</scope>
</reference>
<feature type="region of interest" description="Disordered" evidence="1">
    <location>
        <begin position="100"/>
        <end position="134"/>
    </location>
</feature>
<dbReference type="EnsemblMetazoa" id="XM_030972596">
    <property type="protein sequence ID" value="XP_030828456"/>
    <property type="gene ID" value="LOC755292"/>
</dbReference>
<reference evidence="3" key="1">
    <citation type="submission" date="2015-02" db="EMBL/GenBank/DDBJ databases">
        <title>Genome sequencing for Strongylocentrotus purpuratus.</title>
        <authorList>
            <person name="Murali S."/>
            <person name="Liu Y."/>
            <person name="Vee V."/>
            <person name="English A."/>
            <person name="Wang M."/>
            <person name="Skinner E."/>
            <person name="Han Y."/>
            <person name="Muzny D.M."/>
            <person name="Worley K.C."/>
            <person name="Gibbs R.A."/>
        </authorList>
    </citation>
    <scope>NUCLEOTIDE SEQUENCE</scope>
</reference>
<evidence type="ECO:0000256" key="1">
    <source>
        <dbReference type="SAM" id="MobiDB-lite"/>
    </source>
</evidence>
<name>A0A7M7MYG3_STRPU</name>
<dbReference type="GeneID" id="755292"/>
<evidence type="ECO:0000313" key="2">
    <source>
        <dbReference type="EnsemblMetazoa" id="XP_030828456"/>
    </source>
</evidence>
<evidence type="ECO:0000313" key="3">
    <source>
        <dbReference type="Proteomes" id="UP000007110"/>
    </source>
</evidence>
<feature type="compositionally biased region" description="Polar residues" evidence="1">
    <location>
        <begin position="107"/>
        <end position="117"/>
    </location>
</feature>
<protein>
    <submittedName>
        <fullName evidence="2">Uncharacterized protein</fullName>
    </submittedName>
</protein>
<dbReference type="PANTHER" id="PTHR34221">
    <property type="entry name" value="HYPOTHETICAL PROTEIN LOC691189"/>
    <property type="match status" value="1"/>
</dbReference>
<sequence length="401" mass="45071">MHHHVISHSPLWHHDHIHRGIQPDPSAAKLRDMEEGFVLDCIQVEKVRYKWSADIIPKYDALVDPHASHFFHSPMVRGVIGKTLGGKYLPNIWQPDPIRPFSPLVPTRQSRSPTRCSLSARRRTPRSQSEGALRQRENDFVVDSVCSTNQVTNRKPLINSYDALSDKHASGYFRRPRVKAVLDFTLMKTPKATKRDWNLSPRTSTPGRKRSVTCGLTGVKLTIKMPDSATNKIKTSKKTPRGPPTPSVDELEELEKNFLLDCIAIDTISKDYSMAQPKLGPAIPGYNSQKDKHVNLYFTRAQVSTTLRKTGQDKGGTSIDGPVIDRFIESGSGYKYLHARNQAPGAAKAGHCMDQVNGHAQFLQDVKPIFGYHGNFGFRRNSPWLRKMPSPFGVDIRSPTH</sequence>
<keyword evidence="3" id="KW-1185">Reference proteome</keyword>
<dbReference type="KEGG" id="spu:755292"/>
<dbReference type="AlphaFoldDB" id="A0A7M7MYG3"/>
<dbReference type="InterPro" id="IPR028027">
    <property type="entry name" value="SPMAP1"/>
</dbReference>
<dbReference type="Pfam" id="PF15075">
    <property type="entry name" value="SPMAP1-like"/>
    <property type="match status" value="1"/>
</dbReference>
<dbReference type="Proteomes" id="UP000007110">
    <property type="component" value="Unassembled WGS sequence"/>
</dbReference>